<proteinExistence type="predicted"/>
<evidence type="ECO:0000313" key="1">
    <source>
        <dbReference type="EMBL" id="MBC3537991.1"/>
    </source>
</evidence>
<accession>A0ABR6VL24</accession>
<reference evidence="1 2" key="1">
    <citation type="submission" date="2020-08" db="EMBL/GenBank/DDBJ databases">
        <authorList>
            <person name="Liu C."/>
            <person name="Sun Q."/>
        </authorList>
    </citation>
    <scope>NUCLEOTIDE SEQUENCE [LARGE SCALE GENOMIC DNA]</scope>
    <source>
        <strain evidence="1 2">NSJ-59</strain>
    </source>
</reference>
<organism evidence="1 2">
    <name type="scientific">Megasphaera hominis</name>
    <dbReference type="NCBI Taxonomy" id="159836"/>
    <lineage>
        <taxon>Bacteria</taxon>
        <taxon>Bacillati</taxon>
        <taxon>Bacillota</taxon>
        <taxon>Negativicutes</taxon>
        <taxon>Veillonellales</taxon>
        <taxon>Veillonellaceae</taxon>
        <taxon>Megasphaera</taxon>
    </lineage>
</organism>
<gene>
    <name evidence="1" type="ORF">H8J70_12150</name>
</gene>
<evidence type="ECO:0000313" key="2">
    <source>
        <dbReference type="Proteomes" id="UP000606870"/>
    </source>
</evidence>
<sequence length="311" mass="35656">MVRKNLWDRHEQAVLLVALQEVLYNNCDREKMIVDISRQLRQRAIANGDKIDDKFRNETGIRLQMLSLEHIFTNGKSGINKPNKWNSEIIHIYRDDWPYFQYVLHDGTTPLVEPCPRCGGTHTAPIHQETKEQGKNKKSSVSMPALQGPRYHCYDCHYDFGSAPVDPATGKAYADMVTEMTYTIETNDEDTSQTYTFRKAPAHIATQPGTTLAEANATTIPLTPAQWQTLTHTLYSKVRLHEWNQTTLGSPGQNDVTWALKIMQNKGKYVVYRGTNAFPSLWKDLMQVLMPWMRMKKDEPGEKLVAEGERK</sequence>
<comment type="caution">
    <text evidence="1">The sequence shown here is derived from an EMBL/GenBank/DDBJ whole genome shotgun (WGS) entry which is preliminary data.</text>
</comment>
<protein>
    <submittedName>
        <fullName evidence="1">Uncharacterized protein</fullName>
    </submittedName>
</protein>
<dbReference type="EMBL" id="JACOGK010000060">
    <property type="protein sequence ID" value="MBC3537991.1"/>
    <property type="molecule type" value="Genomic_DNA"/>
</dbReference>
<dbReference type="RefSeq" id="WP_186504558.1">
    <property type="nucleotide sequence ID" value="NZ_JACOGK010000060.1"/>
</dbReference>
<keyword evidence="2" id="KW-1185">Reference proteome</keyword>
<dbReference type="Proteomes" id="UP000606870">
    <property type="component" value="Unassembled WGS sequence"/>
</dbReference>
<name>A0ABR6VL24_9FIRM</name>